<evidence type="ECO:0000313" key="3">
    <source>
        <dbReference type="EMBL" id="RIA43656.1"/>
    </source>
</evidence>
<gene>
    <name evidence="3" type="ORF">DFR49_1882</name>
</gene>
<evidence type="ECO:0000256" key="2">
    <source>
        <dbReference type="SAM" id="SignalP"/>
    </source>
</evidence>
<proteinExistence type="predicted"/>
<organism evidence="3 4">
    <name type="scientific">Hephaestia caeni</name>
    <dbReference type="NCBI Taxonomy" id="645617"/>
    <lineage>
        <taxon>Bacteria</taxon>
        <taxon>Pseudomonadati</taxon>
        <taxon>Pseudomonadota</taxon>
        <taxon>Alphaproteobacteria</taxon>
        <taxon>Sphingomonadales</taxon>
        <taxon>Sphingomonadaceae</taxon>
        <taxon>Hephaestia</taxon>
    </lineage>
</organism>
<evidence type="ECO:0000256" key="1">
    <source>
        <dbReference type="SAM" id="Phobius"/>
    </source>
</evidence>
<accession>A0A397P263</accession>
<dbReference type="Proteomes" id="UP000266568">
    <property type="component" value="Unassembled WGS sequence"/>
</dbReference>
<reference evidence="3 4" key="1">
    <citation type="submission" date="2018-08" db="EMBL/GenBank/DDBJ databases">
        <title>Genomic Encyclopedia of Type Strains, Phase IV (KMG-IV): sequencing the most valuable type-strain genomes for metagenomic binning, comparative biology and taxonomic classification.</title>
        <authorList>
            <person name="Goeker M."/>
        </authorList>
    </citation>
    <scope>NUCLEOTIDE SEQUENCE [LARGE SCALE GENOMIC DNA]</scope>
    <source>
        <strain evidence="3 4">DSM 25527</strain>
    </source>
</reference>
<keyword evidence="2" id="KW-0732">Signal</keyword>
<evidence type="ECO:0000313" key="4">
    <source>
        <dbReference type="Proteomes" id="UP000266568"/>
    </source>
</evidence>
<dbReference type="RefSeq" id="WP_119035487.1">
    <property type="nucleotide sequence ID" value="NZ_QXDC01000003.1"/>
</dbReference>
<sequence>MQSILKKAGLAVALGATALTVAAPAEAQRWHHNRHHGGDDAAAAALVGGIIGLGIGAAIASSDNDRYDNRYYNDRYYDDRGYYDRDYYAPPPRYYSYRYRDYRPRCYTQRRWDPYYGRHVRVRVCR</sequence>
<keyword evidence="1" id="KW-1133">Transmembrane helix</keyword>
<keyword evidence="1" id="KW-0812">Transmembrane</keyword>
<feature type="transmembrane region" description="Helical" evidence="1">
    <location>
        <begin position="43"/>
        <end position="60"/>
    </location>
</feature>
<name>A0A397P263_9SPHN</name>
<keyword evidence="4" id="KW-1185">Reference proteome</keyword>
<evidence type="ECO:0008006" key="5">
    <source>
        <dbReference type="Google" id="ProtNLM"/>
    </source>
</evidence>
<feature type="signal peptide" evidence="2">
    <location>
        <begin position="1"/>
        <end position="27"/>
    </location>
</feature>
<comment type="caution">
    <text evidence="3">The sequence shown here is derived from an EMBL/GenBank/DDBJ whole genome shotgun (WGS) entry which is preliminary data.</text>
</comment>
<dbReference type="AlphaFoldDB" id="A0A397P263"/>
<keyword evidence="1" id="KW-0472">Membrane</keyword>
<feature type="chain" id="PRO_5017288519" description="PXPV repeat-containing protein" evidence="2">
    <location>
        <begin position="28"/>
        <end position="126"/>
    </location>
</feature>
<protein>
    <recommendedName>
        <fullName evidence="5">PXPV repeat-containing protein</fullName>
    </recommendedName>
</protein>
<dbReference type="EMBL" id="QXDC01000003">
    <property type="protein sequence ID" value="RIA43656.1"/>
    <property type="molecule type" value="Genomic_DNA"/>
</dbReference>